<comment type="caution">
    <text evidence="1">The sequence shown here is derived from an EMBL/GenBank/DDBJ whole genome shotgun (WGS) entry which is preliminary data.</text>
</comment>
<protein>
    <submittedName>
        <fullName evidence="1">Uncharacterized protein</fullName>
    </submittedName>
</protein>
<evidence type="ECO:0000313" key="1">
    <source>
        <dbReference type="EMBL" id="RMU00898.1"/>
    </source>
</evidence>
<proteinExistence type="predicted"/>
<accession>A0A3M5QWS3</accession>
<name>A0A3M5QWS3_9PSED</name>
<gene>
    <name evidence="1" type="ORF">ALP36_00047</name>
</gene>
<sequence length="132" mass="14958">MTISMSLEVEEGSSFDKVSLALSKMGAKYSVDEKNLTGNFKCSNCYFVFRYIVPHDAVAVEGMELSWKVGVRGAFHSPINALSESWKDIKSFLTEFSMGTNLRFLLSFQYESIYAVRDEHGLRFLKNMVDDA</sequence>
<dbReference type="Proteomes" id="UP000274212">
    <property type="component" value="Unassembled WGS sequence"/>
</dbReference>
<reference evidence="1 2" key="1">
    <citation type="submission" date="2018-08" db="EMBL/GenBank/DDBJ databases">
        <title>Recombination of ecologically and evolutionarily significant loci maintains genetic cohesion in the Pseudomonas syringae species complex.</title>
        <authorList>
            <person name="Dillon M."/>
            <person name="Thakur S."/>
            <person name="Almeida R.N.D."/>
            <person name="Weir B.S."/>
            <person name="Guttman D.S."/>
        </authorList>
    </citation>
    <scope>NUCLEOTIDE SEQUENCE [LARGE SCALE GENOMIC DNA]</scope>
    <source>
        <strain evidence="1 2">ICMP 9829</strain>
    </source>
</reference>
<organism evidence="1 2">
    <name type="scientific">Pseudomonas syringae pv. coriandricola</name>
    <dbReference type="NCBI Taxonomy" id="264453"/>
    <lineage>
        <taxon>Bacteria</taxon>
        <taxon>Pseudomonadati</taxon>
        <taxon>Pseudomonadota</taxon>
        <taxon>Gammaproteobacteria</taxon>
        <taxon>Pseudomonadales</taxon>
        <taxon>Pseudomonadaceae</taxon>
        <taxon>Pseudomonas</taxon>
    </lineage>
</organism>
<evidence type="ECO:0000313" key="2">
    <source>
        <dbReference type="Proteomes" id="UP000274212"/>
    </source>
</evidence>
<dbReference type="AlphaFoldDB" id="A0A3M5QWS3"/>
<dbReference type="EMBL" id="RBTT01000467">
    <property type="protein sequence ID" value="RMU00898.1"/>
    <property type="molecule type" value="Genomic_DNA"/>
</dbReference>